<dbReference type="Pfam" id="PF03564">
    <property type="entry name" value="DUF1759"/>
    <property type="match status" value="1"/>
</dbReference>
<keyword evidence="2" id="KW-1185">Reference proteome</keyword>
<proteinExistence type="predicted"/>
<feature type="non-terminal residue" evidence="1">
    <location>
        <position position="1"/>
    </location>
</feature>
<dbReference type="EMBL" id="JAPWTK010000468">
    <property type="protein sequence ID" value="KAJ8939801.1"/>
    <property type="molecule type" value="Genomic_DNA"/>
</dbReference>
<dbReference type="InterPro" id="IPR005312">
    <property type="entry name" value="DUF1759"/>
</dbReference>
<dbReference type="Proteomes" id="UP001162162">
    <property type="component" value="Unassembled WGS sequence"/>
</dbReference>
<evidence type="ECO:0000313" key="2">
    <source>
        <dbReference type="Proteomes" id="UP001162162"/>
    </source>
</evidence>
<evidence type="ECO:0000313" key="1">
    <source>
        <dbReference type="EMBL" id="KAJ8939801.1"/>
    </source>
</evidence>
<comment type="caution">
    <text evidence="1">The sequence shown here is derived from an EMBL/GenBank/DDBJ whole genome shotgun (WGS) entry which is preliminary data.</text>
</comment>
<organism evidence="1 2">
    <name type="scientific">Aromia moschata</name>
    <dbReference type="NCBI Taxonomy" id="1265417"/>
    <lineage>
        <taxon>Eukaryota</taxon>
        <taxon>Metazoa</taxon>
        <taxon>Ecdysozoa</taxon>
        <taxon>Arthropoda</taxon>
        <taxon>Hexapoda</taxon>
        <taxon>Insecta</taxon>
        <taxon>Pterygota</taxon>
        <taxon>Neoptera</taxon>
        <taxon>Endopterygota</taxon>
        <taxon>Coleoptera</taxon>
        <taxon>Polyphaga</taxon>
        <taxon>Cucujiformia</taxon>
        <taxon>Chrysomeloidea</taxon>
        <taxon>Cerambycidae</taxon>
        <taxon>Cerambycinae</taxon>
        <taxon>Callichromatini</taxon>
        <taxon>Aromia</taxon>
    </lineage>
</organism>
<gene>
    <name evidence="1" type="ORF">NQ318_022732</name>
</gene>
<sequence>TFPKLPKLPLPKFSGDIKEWPLFIECYNSMIHNNLELNDVDKALIDKFEDKRILANSYIEQILHFKQASTESYSSLNIFLERFDSTVTALLKLNIDNLADYFYRIFGISKT</sequence>
<dbReference type="AlphaFoldDB" id="A0AAV8XMT6"/>
<accession>A0AAV8XMT6</accession>
<protein>
    <submittedName>
        <fullName evidence="1">Uncharacterized protein</fullName>
    </submittedName>
</protein>
<reference evidence="1" key="1">
    <citation type="journal article" date="2023" name="Insect Mol. Biol.">
        <title>Genome sequencing provides insights into the evolution of gene families encoding plant cell wall-degrading enzymes in longhorned beetles.</title>
        <authorList>
            <person name="Shin N.R."/>
            <person name="Okamura Y."/>
            <person name="Kirsch R."/>
            <person name="Pauchet Y."/>
        </authorList>
    </citation>
    <scope>NUCLEOTIDE SEQUENCE</scope>
    <source>
        <strain evidence="1">AMC_N1</strain>
    </source>
</reference>
<name>A0AAV8XMT6_9CUCU</name>